<dbReference type="InterPro" id="IPR005733">
    <property type="entry name" value="TopoI_bac-type"/>
</dbReference>
<feature type="site" description="Interaction with DNA" evidence="10">
    <location>
        <position position="494"/>
    </location>
</feature>
<feature type="region of interest" description="Interaction with DNA" evidence="10">
    <location>
        <begin position="163"/>
        <end position="168"/>
    </location>
</feature>
<dbReference type="SUPFAM" id="SSF56712">
    <property type="entry name" value="Prokaryotic type I DNA topoisomerase"/>
    <property type="match status" value="1"/>
</dbReference>
<feature type="region of interest" description="Disordered" evidence="11">
    <location>
        <begin position="694"/>
        <end position="738"/>
    </location>
</feature>
<dbReference type="InterPro" id="IPR000380">
    <property type="entry name" value="Topo_IA"/>
</dbReference>
<feature type="compositionally biased region" description="Basic and acidic residues" evidence="11">
    <location>
        <begin position="729"/>
        <end position="738"/>
    </location>
</feature>
<evidence type="ECO:0000256" key="10">
    <source>
        <dbReference type="HAMAP-Rule" id="MF_00952"/>
    </source>
</evidence>
<dbReference type="SMART" id="SM00437">
    <property type="entry name" value="TOP1Ac"/>
    <property type="match status" value="1"/>
</dbReference>
<dbReference type="InterPro" id="IPR013497">
    <property type="entry name" value="Topo_IA_cen"/>
</dbReference>
<evidence type="ECO:0000256" key="11">
    <source>
        <dbReference type="SAM" id="MobiDB-lite"/>
    </source>
</evidence>
<dbReference type="Proteomes" id="UP000236394">
    <property type="component" value="Unassembled WGS sequence"/>
</dbReference>
<dbReference type="InterPro" id="IPR013498">
    <property type="entry name" value="Topo_IA_Znf"/>
</dbReference>
<comment type="function">
    <text evidence="10">Releases the supercoiling and torsional tension of DNA, which is introduced during the DNA replication and transcription, by transiently cleaving and rejoining one strand of the DNA duplex. Introduces a single-strand break via transesterification at a target site in duplex DNA. The scissile phosphodiester is attacked by the catalytic tyrosine of the enzyme, resulting in the formation of a DNA-(5'-phosphotyrosyl)-enzyme intermediate and the expulsion of a 3'-OH DNA strand. The free DNA strand then undergoes passage around the unbroken strand, thus removing DNA supercoils. Finally, in the religation step, the DNA 3'-OH attacks the covalent intermediate to expel the active-site tyrosine and restore the DNA phosphodiester backbone.</text>
</comment>
<dbReference type="Gene3D" id="2.70.20.10">
    <property type="entry name" value="Topoisomerase I, domain 3"/>
    <property type="match status" value="1"/>
</dbReference>
<dbReference type="PROSITE" id="PS00396">
    <property type="entry name" value="TOPO_IA_1"/>
    <property type="match status" value="1"/>
</dbReference>
<feature type="site" description="Interaction with DNA" evidence="10">
    <location>
        <position position="155"/>
    </location>
</feature>
<dbReference type="PRINTS" id="PR00417">
    <property type="entry name" value="PRTPISMRASEI"/>
</dbReference>
<feature type="site" description="Interaction with DNA" evidence="10">
    <location>
        <position position="307"/>
    </location>
</feature>
<dbReference type="Pfam" id="PF01396">
    <property type="entry name" value="Zn_ribbon_Top1"/>
    <property type="match status" value="3"/>
</dbReference>
<dbReference type="PANTHER" id="PTHR42785">
    <property type="entry name" value="DNA TOPOISOMERASE, TYPE IA, CORE"/>
    <property type="match status" value="1"/>
</dbReference>
<feature type="domain" description="Topo IA-type catalytic" evidence="13">
    <location>
        <begin position="129"/>
        <end position="563"/>
    </location>
</feature>
<protein>
    <recommendedName>
        <fullName evidence="10">DNA topoisomerase 1</fullName>
        <ecNumber evidence="10">5.6.2.1</ecNumber>
    </recommendedName>
    <alternativeName>
        <fullName evidence="10">DNA topoisomerase I</fullName>
    </alternativeName>
</protein>
<evidence type="ECO:0000313" key="15">
    <source>
        <dbReference type="Proteomes" id="UP000236394"/>
    </source>
</evidence>
<keyword evidence="6" id="KW-0460">Magnesium</keyword>
<dbReference type="Gene3D" id="1.10.290.10">
    <property type="entry name" value="Topoisomerase I, domain 4"/>
    <property type="match status" value="1"/>
</dbReference>
<comment type="similarity">
    <text evidence="2 10">Belongs to the type IA topoisomerase family.</text>
</comment>
<feature type="active site" description="O-(5'-phospho-DNA)-tyrosine intermediate" evidence="10">
    <location>
        <position position="305"/>
    </location>
</feature>
<dbReference type="Pfam" id="PF01751">
    <property type="entry name" value="Toprim"/>
    <property type="match status" value="1"/>
</dbReference>
<name>A0A2J8B4F9_9FIRM</name>
<dbReference type="PROSITE" id="PS52039">
    <property type="entry name" value="TOPO_IA_2"/>
    <property type="match status" value="1"/>
</dbReference>
<sequence length="738" mass="82980">MDKTLVIVESPAKAKTIGRYLGKDYEIAASVGHIRDLPSSTMGVDINNDFKPRYINMRGKEKIINDLKAKAAANAHTLIATDPDREGEAIAWHLANVLHIDPLSLCRITFNEITKNTVKTAVEQPRAIDLDLVNAQQARRILDRLVGYELSPLLWSKVKKGLSAGRVQSVATLMLVEREEAIRSFEPQEYWLLSVHLAEEKQPLADFTAQFYGRLDANGKCVKEELPDASAVENIKKQIQEPYKVLEIVKRNRQRNPAPPYTTSTLQQDAARKLGFSAKKTMLIAQQLYEGVDLPELGATALVTYIRTDSVRSSADAVAGMRKIIESTFGPEFVPAEPNHFKNKNAAQDAHEAIRPSHLELPPEKIKVGLSTEQYKLYRLIWERFLASQMTPAKLAATTINIAAGDIIFRVTGETVIFPGFLKVNPEKVAEKEMNILPDLEKNETLRKLELLEEQKFTQPPARYNEASLIKAMEEAGIGRPSTYAPTLSTIMERQYAVKENKSLIPTELGFLVTNILREHFKKLINIKFTAEMENDLDEVESGKLNWVELIKNFYPVFHAAIVKAQKDISKIVIPVEATGEKCPECGADLVIKEGRFGKFIACSAFPNCKFTKNAVEKVDGHCPRCGSDLVSRRSRRGSIFYVCSQNADDKNCDFISWDLPVDNEKCPECGSYMVWHRLRGRLYKRCSNDSCVTRKSKRGKTDKNVAAEKQANDTAEPSAVETKRRKNTPKEKKKDND</sequence>
<evidence type="ECO:0000256" key="9">
    <source>
        <dbReference type="ARBA" id="ARBA00023235"/>
    </source>
</evidence>
<evidence type="ECO:0000256" key="1">
    <source>
        <dbReference type="ARBA" id="ARBA00000213"/>
    </source>
</evidence>
<evidence type="ECO:0000259" key="13">
    <source>
        <dbReference type="PROSITE" id="PS52039"/>
    </source>
</evidence>
<dbReference type="InterPro" id="IPR003601">
    <property type="entry name" value="Topo_IA_2"/>
</dbReference>
<evidence type="ECO:0000256" key="7">
    <source>
        <dbReference type="ARBA" id="ARBA00023029"/>
    </source>
</evidence>
<dbReference type="InterPro" id="IPR006171">
    <property type="entry name" value="TOPRIM_dom"/>
</dbReference>
<evidence type="ECO:0000256" key="2">
    <source>
        <dbReference type="ARBA" id="ARBA00009446"/>
    </source>
</evidence>
<dbReference type="GO" id="GO:0005694">
    <property type="term" value="C:chromosome"/>
    <property type="evidence" value="ECO:0007669"/>
    <property type="project" value="InterPro"/>
</dbReference>
<keyword evidence="8 10" id="KW-0238">DNA-binding</keyword>
<dbReference type="Gene3D" id="3.30.65.10">
    <property type="entry name" value="Bacterial Topoisomerase I, domain 1"/>
    <property type="match status" value="1"/>
</dbReference>
<evidence type="ECO:0000256" key="3">
    <source>
        <dbReference type="ARBA" id="ARBA00022723"/>
    </source>
</evidence>
<accession>A0A2J8B4F9</accession>
<dbReference type="GO" id="GO:0003677">
    <property type="term" value="F:DNA binding"/>
    <property type="evidence" value="ECO:0007669"/>
    <property type="project" value="UniProtKB-KW"/>
</dbReference>
<dbReference type="InterPro" id="IPR028612">
    <property type="entry name" value="Topoisom_1_IA"/>
</dbReference>
<proteinExistence type="inferred from homology"/>
<evidence type="ECO:0000259" key="12">
    <source>
        <dbReference type="PROSITE" id="PS50880"/>
    </source>
</evidence>
<dbReference type="SMART" id="SM00493">
    <property type="entry name" value="TOPRIM"/>
    <property type="match status" value="1"/>
</dbReference>
<evidence type="ECO:0000313" key="14">
    <source>
        <dbReference type="EMBL" id="PNH19660.1"/>
    </source>
</evidence>
<feature type="site" description="Interaction with DNA" evidence="10">
    <location>
        <position position="143"/>
    </location>
</feature>
<dbReference type="PANTHER" id="PTHR42785:SF1">
    <property type="entry name" value="DNA TOPOISOMERASE"/>
    <property type="match status" value="1"/>
</dbReference>
<feature type="domain" description="Toprim" evidence="12">
    <location>
        <begin position="3"/>
        <end position="113"/>
    </location>
</feature>
<dbReference type="GO" id="GO:0008270">
    <property type="term" value="F:zinc ion binding"/>
    <property type="evidence" value="ECO:0007669"/>
    <property type="project" value="UniProtKB-KW"/>
</dbReference>
<dbReference type="SMART" id="SM00436">
    <property type="entry name" value="TOP1Bc"/>
    <property type="match status" value="1"/>
</dbReference>
<comment type="subunit">
    <text evidence="10">Monomer.</text>
</comment>
<comment type="catalytic activity">
    <reaction evidence="1 10">
        <text>ATP-independent breakage of single-stranded DNA, followed by passage and rejoining.</text>
        <dbReference type="EC" id="5.6.2.1"/>
    </reaction>
</comment>
<comment type="caution">
    <text evidence="14">The sequence shown here is derived from an EMBL/GenBank/DDBJ whole genome shotgun (WGS) entry which is preliminary data.</text>
</comment>
<dbReference type="PROSITE" id="PS50880">
    <property type="entry name" value="TOPRIM"/>
    <property type="match status" value="1"/>
</dbReference>
<dbReference type="GO" id="GO:0003917">
    <property type="term" value="F:DNA topoisomerase type I (single strand cut, ATP-independent) activity"/>
    <property type="evidence" value="ECO:0007669"/>
    <property type="project" value="UniProtKB-UniRule"/>
</dbReference>
<keyword evidence="4" id="KW-0863">Zinc-finger</keyword>
<keyword evidence="5" id="KW-0862">Zinc</keyword>
<dbReference type="EC" id="5.6.2.1" evidence="10"/>
<evidence type="ECO:0000256" key="4">
    <source>
        <dbReference type="ARBA" id="ARBA00022771"/>
    </source>
</evidence>
<gene>
    <name evidence="10" type="primary">topA</name>
    <name evidence="14" type="ORF">B7R76_01895</name>
</gene>
<keyword evidence="9 10" id="KW-0413">Isomerase</keyword>
<evidence type="ECO:0000256" key="8">
    <source>
        <dbReference type="ARBA" id="ARBA00023125"/>
    </source>
</evidence>
<dbReference type="InterPro" id="IPR003602">
    <property type="entry name" value="Topo_IA_DNA-bd_dom"/>
</dbReference>
<dbReference type="Gene3D" id="1.10.460.10">
    <property type="entry name" value="Topoisomerase I, domain 2"/>
    <property type="match status" value="1"/>
</dbReference>
<dbReference type="Pfam" id="PF01131">
    <property type="entry name" value="Topoisom_bac"/>
    <property type="match status" value="1"/>
</dbReference>
<dbReference type="RefSeq" id="WP_034574126.1">
    <property type="nucleotide sequence ID" value="NZ_NBZD01000001.1"/>
</dbReference>
<dbReference type="Gene3D" id="3.40.50.140">
    <property type="match status" value="1"/>
</dbReference>
<organism evidence="14 15">
    <name type="scientific">Mageeibacillus indolicus</name>
    <dbReference type="NCBI Taxonomy" id="884684"/>
    <lineage>
        <taxon>Bacteria</taxon>
        <taxon>Bacillati</taxon>
        <taxon>Bacillota</taxon>
        <taxon>Clostridia</taxon>
        <taxon>Eubacteriales</taxon>
        <taxon>Oscillospiraceae</taxon>
        <taxon>Mageeibacillus</taxon>
    </lineage>
</organism>
<reference evidence="15" key="1">
    <citation type="submission" date="2017-04" db="EMBL/GenBank/DDBJ databases">
        <authorList>
            <person name="Bumgarner R.E."/>
            <person name="Fredricks D.N."/>
            <person name="Srinivasan S."/>
        </authorList>
    </citation>
    <scope>NUCLEOTIDE SEQUENCE [LARGE SCALE GENOMIC DNA]</scope>
    <source>
        <strain evidence="15">KA00405</strain>
    </source>
</reference>
<dbReference type="HAMAP" id="MF_00952">
    <property type="entry name" value="Topoisom_1_prok"/>
    <property type="match status" value="1"/>
</dbReference>
<keyword evidence="3" id="KW-0479">Metal-binding</keyword>
<dbReference type="SUPFAM" id="SSF57783">
    <property type="entry name" value="Zinc beta-ribbon"/>
    <property type="match status" value="1"/>
</dbReference>
<dbReference type="CDD" id="cd03363">
    <property type="entry name" value="TOPRIM_TopoIA_TopoI"/>
    <property type="match status" value="1"/>
</dbReference>
<dbReference type="InterPro" id="IPR013826">
    <property type="entry name" value="Topo_IA_cen_sub3"/>
</dbReference>
<dbReference type="NCBIfam" id="TIGR01051">
    <property type="entry name" value="topA_bact"/>
    <property type="match status" value="1"/>
</dbReference>
<dbReference type="InterPro" id="IPR034149">
    <property type="entry name" value="TOPRIM_TopoI"/>
</dbReference>
<feature type="site" description="Interaction with DNA" evidence="10">
    <location>
        <position position="140"/>
    </location>
</feature>
<feature type="site" description="Interaction with DNA" evidence="10">
    <location>
        <position position="139"/>
    </location>
</feature>
<dbReference type="CDD" id="cd00186">
    <property type="entry name" value="TOP1Ac"/>
    <property type="match status" value="1"/>
</dbReference>
<feature type="site" description="Interaction with DNA" evidence="10">
    <location>
        <position position="33"/>
    </location>
</feature>
<dbReference type="EMBL" id="NBZD01000001">
    <property type="protein sequence ID" value="PNH19660.1"/>
    <property type="molecule type" value="Genomic_DNA"/>
</dbReference>
<dbReference type="InterPro" id="IPR023406">
    <property type="entry name" value="Topo_IA_AS"/>
</dbReference>
<evidence type="ECO:0000256" key="6">
    <source>
        <dbReference type="ARBA" id="ARBA00022842"/>
    </source>
</evidence>
<keyword evidence="7 10" id="KW-0799">Topoisomerase</keyword>
<dbReference type="InterPro" id="IPR013825">
    <property type="entry name" value="Topo_IA_cen_sub2"/>
</dbReference>
<dbReference type="AlphaFoldDB" id="A0A2J8B4F9"/>
<feature type="site" description="Interaction with DNA" evidence="10">
    <location>
        <position position="148"/>
    </location>
</feature>
<dbReference type="InterPro" id="IPR023405">
    <property type="entry name" value="Topo_IA_core_domain"/>
</dbReference>
<dbReference type="GO" id="GO:0006265">
    <property type="term" value="P:DNA topological change"/>
    <property type="evidence" value="ECO:0007669"/>
    <property type="project" value="UniProtKB-UniRule"/>
</dbReference>
<evidence type="ECO:0000256" key="5">
    <source>
        <dbReference type="ARBA" id="ARBA00022833"/>
    </source>
</evidence>
<dbReference type="InterPro" id="IPR013824">
    <property type="entry name" value="Topo_IA_cen_sub1"/>
</dbReference>